<comment type="caution">
    <text evidence="1">The sequence shown here is derived from an EMBL/GenBank/DDBJ whole genome shotgun (WGS) entry which is preliminary data.</text>
</comment>
<evidence type="ECO:0000313" key="1">
    <source>
        <dbReference type="EMBL" id="MFD1677563.1"/>
    </source>
</evidence>
<gene>
    <name evidence="1" type="ORF">ACFSB2_23150</name>
</gene>
<reference evidence="2" key="1">
    <citation type="journal article" date="2019" name="Int. J. Syst. Evol. Microbiol.">
        <title>The Global Catalogue of Microorganisms (GCM) 10K type strain sequencing project: providing services to taxonomists for standard genome sequencing and annotation.</title>
        <authorList>
            <consortium name="The Broad Institute Genomics Platform"/>
            <consortium name="The Broad Institute Genome Sequencing Center for Infectious Disease"/>
            <person name="Wu L."/>
            <person name="Ma J."/>
        </authorList>
    </citation>
    <scope>NUCLEOTIDE SEQUENCE [LARGE SCALE GENOMIC DNA]</scope>
    <source>
        <strain evidence="2">CGMCC 1.12286</strain>
    </source>
</reference>
<proteinExistence type="predicted"/>
<dbReference type="Proteomes" id="UP001597079">
    <property type="component" value="Unassembled WGS sequence"/>
</dbReference>
<accession>A0ABW4JNH7</accession>
<protein>
    <submittedName>
        <fullName evidence="1">Uncharacterized protein</fullName>
    </submittedName>
</protein>
<name>A0ABW4JNH7_9BACL</name>
<keyword evidence="2" id="KW-1185">Reference proteome</keyword>
<sequence length="84" mass="9325">MATRKIGASQHSEDDEMFDRREAVRQLGVSFVAVGSVLLFPKWLKNVVRNVDGASEGDWSSDPVNAFSDETPFVKRNLESNDAP</sequence>
<evidence type="ECO:0000313" key="2">
    <source>
        <dbReference type="Proteomes" id="UP001597079"/>
    </source>
</evidence>
<dbReference type="EMBL" id="JBHUCX010000095">
    <property type="protein sequence ID" value="MFD1677563.1"/>
    <property type="molecule type" value="Genomic_DNA"/>
</dbReference>
<dbReference type="RefSeq" id="WP_377945477.1">
    <property type="nucleotide sequence ID" value="NZ_JBHUCX010000095.1"/>
</dbReference>
<organism evidence="1 2">
    <name type="scientific">Alicyclobacillus fodiniaquatilis</name>
    <dbReference type="NCBI Taxonomy" id="1661150"/>
    <lineage>
        <taxon>Bacteria</taxon>
        <taxon>Bacillati</taxon>
        <taxon>Bacillota</taxon>
        <taxon>Bacilli</taxon>
        <taxon>Bacillales</taxon>
        <taxon>Alicyclobacillaceae</taxon>
        <taxon>Alicyclobacillus</taxon>
    </lineage>
</organism>